<reference evidence="1 2" key="1">
    <citation type="submission" date="2017-06" db="EMBL/GenBank/DDBJ databases">
        <title>Genome sequencing of cyanobaciteial culture collection at National Institute for Environmental Studies (NIES).</title>
        <authorList>
            <person name="Hirose Y."/>
            <person name="Shimura Y."/>
            <person name="Fujisawa T."/>
            <person name="Nakamura Y."/>
            <person name="Kawachi M."/>
        </authorList>
    </citation>
    <scope>NUCLEOTIDE SEQUENCE [LARGE SCALE GENOMIC DNA]</scope>
    <source>
        <strain evidence="1 2">NIES-4072</strain>
    </source>
</reference>
<organism evidence="1 2">
    <name type="scientific">Nostoc commune NIES-4072</name>
    <dbReference type="NCBI Taxonomy" id="2005467"/>
    <lineage>
        <taxon>Bacteria</taxon>
        <taxon>Bacillati</taxon>
        <taxon>Cyanobacteriota</taxon>
        <taxon>Cyanophyceae</taxon>
        <taxon>Nostocales</taxon>
        <taxon>Nostocaceae</taxon>
        <taxon>Nostoc</taxon>
    </lineage>
</organism>
<dbReference type="AlphaFoldDB" id="A0A2R5FKE8"/>
<dbReference type="EMBL" id="BDUD01000001">
    <property type="protein sequence ID" value="GBG19242.1"/>
    <property type="molecule type" value="Genomic_DNA"/>
</dbReference>
<name>A0A2R5FKE8_NOSCO</name>
<dbReference type="Proteomes" id="UP000245124">
    <property type="component" value="Unassembled WGS sequence"/>
</dbReference>
<proteinExistence type="predicted"/>
<evidence type="ECO:0000313" key="2">
    <source>
        <dbReference type="Proteomes" id="UP000245124"/>
    </source>
</evidence>
<dbReference type="SUPFAM" id="SSF89447">
    <property type="entry name" value="AbrB/MazE/MraZ-like"/>
    <property type="match status" value="1"/>
</dbReference>
<evidence type="ECO:0000313" key="1">
    <source>
        <dbReference type="EMBL" id="GBG19242.1"/>
    </source>
</evidence>
<keyword evidence="2" id="KW-1185">Reference proteome</keyword>
<dbReference type="InterPro" id="IPR037914">
    <property type="entry name" value="SpoVT-AbrB_sf"/>
</dbReference>
<dbReference type="RefSeq" id="WP_109009079.1">
    <property type="nucleotide sequence ID" value="NZ_BDUD01000001.1"/>
</dbReference>
<protein>
    <recommendedName>
        <fullName evidence="3">SpoVT-AbrB domain-containing protein</fullName>
    </recommendedName>
</protein>
<sequence>MKLTATEKGLLIPKELLGENQEFEIIQENGKIIITSIKQTSSIWDLGSNPVECDVTDGAINHDRYLYIPLTEIKAS</sequence>
<gene>
    <name evidence="1" type="ORF">NIES4072_29090</name>
</gene>
<dbReference type="OrthoDB" id="488889at2"/>
<accession>A0A2R5FKE8</accession>
<comment type="caution">
    <text evidence="1">The sequence shown here is derived from an EMBL/GenBank/DDBJ whole genome shotgun (WGS) entry which is preliminary data.</text>
</comment>
<evidence type="ECO:0008006" key="3">
    <source>
        <dbReference type="Google" id="ProtNLM"/>
    </source>
</evidence>